<evidence type="ECO:0000256" key="1">
    <source>
        <dbReference type="ARBA" id="ARBA00001968"/>
    </source>
</evidence>
<reference evidence="4" key="1">
    <citation type="submission" date="2023-06" db="EMBL/GenBank/DDBJ databases">
        <authorList>
            <consortium name="Lawrence Berkeley National Laboratory"/>
            <person name="Ahrendt S."/>
            <person name="Sahu N."/>
            <person name="Indic B."/>
            <person name="Wong-Bajracharya J."/>
            <person name="Merenyi Z."/>
            <person name="Ke H.-M."/>
            <person name="Monk M."/>
            <person name="Kocsube S."/>
            <person name="Drula E."/>
            <person name="Lipzen A."/>
            <person name="Balint B."/>
            <person name="Henrissat B."/>
            <person name="Andreopoulos B."/>
            <person name="Martin F.M."/>
            <person name="Harder C.B."/>
            <person name="Rigling D."/>
            <person name="Ford K.L."/>
            <person name="Foster G.D."/>
            <person name="Pangilinan J."/>
            <person name="Papanicolaou A."/>
            <person name="Barry K."/>
            <person name="LaButti K."/>
            <person name="Viragh M."/>
            <person name="Koriabine M."/>
            <person name="Yan M."/>
            <person name="Riley R."/>
            <person name="Champramary S."/>
            <person name="Plett K.L."/>
            <person name="Tsai I.J."/>
            <person name="Slot J."/>
            <person name="Sipos G."/>
            <person name="Plett J."/>
            <person name="Nagy L.G."/>
            <person name="Grigoriev I.V."/>
        </authorList>
    </citation>
    <scope>NUCLEOTIDE SEQUENCE</scope>
    <source>
        <strain evidence="4">HWK02</strain>
    </source>
</reference>
<evidence type="ECO:0000259" key="3">
    <source>
        <dbReference type="Pfam" id="PF13359"/>
    </source>
</evidence>
<organism evidence="4 5">
    <name type="scientific">Armillaria luteobubalina</name>
    <dbReference type="NCBI Taxonomy" id="153913"/>
    <lineage>
        <taxon>Eukaryota</taxon>
        <taxon>Fungi</taxon>
        <taxon>Dikarya</taxon>
        <taxon>Basidiomycota</taxon>
        <taxon>Agaricomycotina</taxon>
        <taxon>Agaricomycetes</taxon>
        <taxon>Agaricomycetidae</taxon>
        <taxon>Agaricales</taxon>
        <taxon>Marasmiineae</taxon>
        <taxon>Physalacriaceae</taxon>
        <taxon>Armillaria</taxon>
    </lineage>
</organism>
<feature type="domain" description="DDE Tnp4" evidence="3">
    <location>
        <begin position="75"/>
        <end position="132"/>
    </location>
</feature>
<comment type="cofactor">
    <cofactor evidence="1">
        <name>a divalent metal cation</name>
        <dbReference type="ChEBI" id="CHEBI:60240"/>
    </cofactor>
</comment>
<protein>
    <recommendedName>
        <fullName evidence="3">DDE Tnp4 domain-containing protein</fullName>
    </recommendedName>
</protein>
<evidence type="ECO:0000313" key="4">
    <source>
        <dbReference type="EMBL" id="KAK0503744.1"/>
    </source>
</evidence>
<dbReference type="PANTHER" id="PTHR48471">
    <property type="entry name" value="DDE TNP4 DOMAIN-CONTAINING PROTEIN"/>
    <property type="match status" value="1"/>
</dbReference>
<evidence type="ECO:0000256" key="2">
    <source>
        <dbReference type="ARBA" id="ARBA00022723"/>
    </source>
</evidence>
<keyword evidence="5" id="KW-1185">Reference proteome</keyword>
<dbReference type="PANTHER" id="PTHR48471:SF1">
    <property type="entry name" value="DDE TNP4 DOMAIN-CONTAINING PROTEIN"/>
    <property type="match status" value="1"/>
</dbReference>
<keyword evidence="2" id="KW-0479">Metal-binding</keyword>
<dbReference type="Pfam" id="PF13359">
    <property type="entry name" value="DDE_Tnp_4"/>
    <property type="match status" value="1"/>
</dbReference>
<sequence length="241" mass="27544">MGLDIQAFTHLLDGGFAHQWNTNLIPWTDNPSTALDLLQELGEARIAWPEGEEFEENNALILACHPLLTGAFGSLDGLNLLVQTSVDQEIENATFNGWLHEHFVSSVFAFNAMGEIIACKLNAPGSWHDSWCQQLMAFDWQLLSYQQTAEWGNQGLQGSFGWLRVLLSVQYKDLQGDLLEVCVCLFNYRARTVGYNQIWTVYMPIWRDDGQEEIWHSFENLLFSDQCKNDQVSKFYNIVVN</sequence>
<accession>A0AA39UYV2</accession>
<dbReference type="AlphaFoldDB" id="A0AA39UYV2"/>
<evidence type="ECO:0000313" key="5">
    <source>
        <dbReference type="Proteomes" id="UP001175228"/>
    </source>
</evidence>
<dbReference type="Proteomes" id="UP001175228">
    <property type="component" value="Unassembled WGS sequence"/>
</dbReference>
<comment type="caution">
    <text evidence="4">The sequence shown here is derived from an EMBL/GenBank/DDBJ whole genome shotgun (WGS) entry which is preliminary data.</text>
</comment>
<proteinExistence type="predicted"/>
<dbReference type="GO" id="GO:0046872">
    <property type="term" value="F:metal ion binding"/>
    <property type="evidence" value="ECO:0007669"/>
    <property type="project" value="UniProtKB-KW"/>
</dbReference>
<name>A0AA39UYV2_9AGAR</name>
<dbReference type="InterPro" id="IPR027806">
    <property type="entry name" value="HARBI1_dom"/>
</dbReference>
<gene>
    <name evidence="4" type="ORF">EDD18DRAFT_1305632</name>
</gene>
<dbReference type="EMBL" id="JAUEPU010000003">
    <property type="protein sequence ID" value="KAK0503744.1"/>
    <property type="molecule type" value="Genomic_DNA"/>
</dbReference>